<dbReference type="Pfam" id="PF00395">
    <property type="entry name" value="SLH"/>
    <property type="match status" value="1"/>
</dbReference>
<keyword evidence="1" id="KW-0732">Signal</keyword>
<evidence type="ECO:0000313" key="4">
    <source>
        <dbReference type="Proteomes" id="UP000316968"/>
    </source>
</evidence>
<dbReference type="OrthoDB" id="1706086at2"/>
<reference evidence="3 4" key="1">
    <citation type="submission" date="2019-06" db="EMBL/GenBank/DDBJ databases">
        <title>Saccharibacillus brassicae sp. nov., an endophytic bacterium isolated from Chinese cabbage seeds (Brassica pekinensis).</title>
        <authorList>
            <person name="Jiang L."/>
            <person name="Lee J."/>
            <person name="Kim S.W."/>
        </authorList>
    </citation>
    <scope>NUCLEOTIDE SEQUENCE [LARGE SCALE GENOMIC DNA]</scope>
    <source>
        <strain evidence="4">KCTC 43072 / ATSA2</strain>
    </source>
</reference>
<dbReference type="Gene3D" id="2.60.40.1220">
    <property type="match status" value="5"/>
</dbReference>
<organism evidence="3 4">
    <name type="scientific">Saccharibacillus brassicae</name>
    <dbReference type="NCBI Taxonomy" id="2583377"/>
    <lineage>
        <taxon>Bacteria</taxon>
        <taxon>Bacillati</taxon>
        <taxon>Bacillota</taxon>
        <taxon>Bacilli</taxon>
        <taxon>Bacillales</taxon>
        <taxon>Paenibacillaceae</taxon>
        <taxon>Saccharibacillus</taxon>
    </lineage>
</organism>
<proteinExistence type="predicted"/>
<keyword evidence="4" id="KW-1185">Reference proteome</keyword>
<dbReference type="InterPro" id="IPR001119">
    <property type="entry name" value="SLH_dom"/>
</dbReference>
<dbReference type="KEGG" id="saca:FFV09_08390"/>
<feature type="domain" description="SLH" evidence="2">
    <location>
        <begin position="101"/>
        <end position="167"/>
    </location>
</feature>
<evidence type="ECO:0000259" key="2">
    <source>
        <dbReference type="PROSITE" id="PS51272"/>
    </source>
</evidence>
<accession>A0A4Y6UXW4</accession>
<dbReference type="AlphaFoldDB" id="A0A4Y6UXW4"/>
<name>A0A4Y6UXW4_SACBS</name>
<sequence>MSECEPTTDKKNTALLQGGEQTSMKKIVSLALSTAMALSMFASVTSAATLTTQEKYNALVTQGIFAGYPDGNAYLDKDMTRAEFAKVVALLTGLETSTTGTNSYQDQNYANAWYKPFVEAVTKAGYMQGTTTGTKKLFNPNGKVTVQEMAATLVRAAKLEVPTTGINNSASAWAKGEVQAAINAGLISGTSNFTAAATRGLLVDTAYSYQTAVVKPAVTSYEVTDNGATVVFTLANGEKVTVKPTTALKPNVATTVTFTYDGKDYSESVTWKVTDATKVDSAAASNLKQVTVMFDGQVDKVSAENVNNYSIPDVTIESAMLSADNRSVTLLLADTANNMLTNNRQTSVKVSNVKQNTGATVISGTVNFTPSDVAVPTITEVNALGTGAVEVMFSEPVVASSITVAGINIDGRAVAANFNYDYDRNSVVIETPLTVGEHTISLSGVRDYSGLVMAPVQRTFTVVADTTAPTIASTTSNDLREVTVTFSEPVRSIASARANNVSTPANVELSGRTAKLTFSSNLSFSANTITLTGVTDYSGNAAQTLTATVTPTLDLTAPTVLGTSVGTANGNYYVDVQFSKAVNVAGTEAGSALNRNNYTLRSTSGAVVTSAGLTSEGHPVVAPATQGTNNRTVRITLGPTTALTATSYTLEVAGVRDVTTAQNILTPYSAQINLTQAAAATLERTWVSGSWVYVQFSGQIATSGTGNALEANKYRLARALQNGTAAGTTILTDRNADVEPVGANTVRIYARNFLNNSGSATILEGQELVASYVGNTSGNFFTTPNTEGRVEARKTITNARESIGANGTPSVGNDRTVAVTFDAPVSGATTNNVTFNYVNAAGVEAVATPSNVVASNSNKTVTVTLPDTVPADFTNGRLVFSTLNDQFGNSAAQTVRVTNAIRPVGTAATVTARTYANSTDTLTVQIPVTRGVYVNGGAESAARLFTLNLGTNTPVKATSVTTANNAVASNTLTVIFNVRDAGAASASAIISFDGTANATTKQIGTSSVVNADDNAALATFSVNATVPARQQ</sequence>
<evidence type="ECO:0000256" key="1">
    <source>
        <dbReference type="ARBA" id="ARBA00022729"/>
    </source>
</evidence>
<evidence type="ECO:0000313" key="3">
    <source>
        <dbReference type="EMBL" id="QDH20865.1"/>
    </source>
</evidence>
<dbReference type="EMBL" id="CP041217">
    <property type="protein sequence ID" value="QDH20865.1"/>
    <property type="molecule type" value="Genomic_DNA"/>
</dbReference>
<dbReference type="InterPro" id="IPR014755">
    <property type="entry name" value="Cu-Rt/internalin_Ig-like"/>
</dbReference>
<dbReference type="PROSITE" id="PS51272">
    <property type="entry name" value="SLH"/>
    <property type="match status" value="1"/>
</dbReference>
<dbReference type="Proteomes" id="UP000316968">
    <property type="component" value="Chromosome"/>
</dbReference>
<gene>
    <name evidence="3" type="ORF">FFV09_08390</name>
</gene>
<protein>
    <submittedName>
        <fullName evidence="3">S-layer homology domain-containing protein</fullName>
    </submittedName>
</protein>